<dbReference type="AlphaFoldDB" id="A0A7V7PQZ3"/>
<keyword evidence="2" id="KW-0540">Nuclease</keyword>
<evidence type="ECO:0000313" key="6">
    <source>
        <dbReference type="Proteomes" id="UP000432089"/>
    </source>
</evidence>
<comment type="similarity">
    <text evidence="4">Belongs to the HepT RNase toxin family.</text>
</comment>
<dbReference type="InterPro" id="IPR037038">
    <property type="entry name" value="HepT-like_sf"/>
</dbReference>
<reference evidence="5 6" key="1">
    <citation type="submission" date="2019-09" db="EMBL/GenBank/DDBJ databases">
        <title>YIM 132180 draft genome.</title>
        <authorList>
            <person name="Zhang K."/>
        </authorList>
    </citation>
    <scope>NUCLEOTIDE SEQUENCE [LARGE SCALE GENOMIC DNA]</scope>
    <source>
        <strain evidence="5 6">YIM 132180</strain>
    </source>
</reference>
<evidence type="ECO:0000313" key="5">
    <source>
        <dbReference type="EMBL" id="KAB0680775.1"/>
    </source>
</evidence>
<proteinExistence type="inferred from homology"/>
<evidence type="ECO:0000256" key="2">
    <source>
        <dbReference type="ARBA" id="ARBA00022722"/>
    </source>
</evidence>
<dbReference type="GO" id="GO:0110001">
    <property type="term" value="C:toxin-antitoxin complex"/>
    <property type="evidence" value="ECO:0007669"/>
    <property type="project" value="InterPro"/>
</dbReference>
<dbReference type="Gene3D" id="1.20.120.580">
    <property type="entry name" value="bsu32300-like"/>
    <property type="match status" value="1"/>
</dbReference>
<comment type="caution">
    <text evidence="5">The sequence shown here is derived from an EMBL/GenBank/DDBJ whole genome shotgun (WGS) entry which is preliminary data.</text>
</comment>
<dbReference type="EMBL" id="VZDO01000004">
    <property type="protein sequence ID" value="KAB0680775.1"/>
    <property type="molecule type" value="Genomic_DNA"/>
</dbReference>
<protein>
    <submittedName>
        <fullName evidence="5">DUF86 domain-containing protein</fullName>
    </submittedName>
</protein>
<keyword evidence="3" id="KW-0378">Hydrolase</keyword>
<gene>
    <name evidence="5" type="ORF">F6X38_07205</name>
</gene>
<accession>A0A7V7PQZ3</accession>
<dbReference type="Proteomes" id="UP000432089">
    <property type="component" value="Unassembled WGS sequence"/>
</dbReference>
<sequence length="124" mass="14354">MAKAARGLPELLTDLVNWGERVERVLSLTSTEAIRKDELAELALARGMEIFGEISGRLIREHPEWASEESRTELRYAYRLRNKLAHDYDDIDLDTVHKIASTDIRRLTEAARRWLDEIDAPRKP</sequence>
<evidence type="ECO:0000256" key="4">
    <source>
        <dbReference type="ARBA" id="ARBA00024207"/>
    </source>
</evidence>
<dbReference type="GO" id="GO:0016787">
    <property type="term" value="F:hydrolase activity"/>
    <property type="evidence" value="ECO:0007669"/>
    <property type="project" value="UniProtKB-KW"/>
</dbReference>
<keyword evidence="6" id="KW-1185">Reference proteome</keyword>
<organism evidence="5 6">
    <name type="scientific">Plantimonas leprariae</name>
    <dbReference type="NCBI Taxonomy" id="2615207"/>
    <lineage>
        <taxon>Bacteria</taxon>
        <taxon>Pseudomonadati</taxon>
        <taxon>Pseudomonadota</taxon>
        <taxon>Alphaproteobacteria</taxon>
        <taxon>Hyphomicrobiales</taxon>
        <taxon>Aurantimonadaceae</taxon>
        <taxon>Plantimonas</taxon>
    </lineage>
</organism>
<dbReference type="Pfam" id="PF01934">
    <property type="entry name" value="HepT-like"/>
    <property type="match status" value="1"/>
</dbReference>
<dbReference type="GO" id="GO:0004540">
    <property type="term" value="F:RNA nuclease activity"/>
    <property type="evidence" value="ECO:0007669"/>
    <property type="project" value="InterPro"/>
</dbReference>
<keyword evidence="1" id="KW-1277">Toxin-antitoxin system</keyword>
<dbReference type="RefSeq" id="WP_150968927.1">
    <property type="nucleotide sequence ID" value="NZ_VZDO01000004.1"/>
</dbReference>
<evidence type="ECO:0000256" key="1">
    <source>
        <dbReference type="ARBA" id="ARBA00022649"/>
    </source>
</evidence>
<name>A0A7V7PQZ3_9HYPH</name>
<evidence type="ECO:0000256" key="3">
    <source>
        <dbReference type="ARBA" id="ARBA00022801"/>
    </source>
</evidence>
<dbReference type="InterPro" id="IPR008201">
    <property type="entry name" value="HepT-like"/>
</dbReference>